<reference evidence="1 2" key="1">
    <citation type="submission" date="2017-07" db="EMBL/GenBank/DDBJ databases">
        <title>Bifidobacterium novel species.</title>
        <authorList>
            <person name="Lugli G.A."/>
            <person name="Milani C."/>
            <person name="Duranti S."/>
            <person name="Mangifesta M."/>
        </authorList>
    </citation>
    <scope>NUCLEOTIDE SEQUENCE [LARGE SCALE GENOMIC DNA]</scope>
    <source>
        <strain evidence="1 2">77</strain>
    </source>
</reference>
<sequence length="102" mass="11566">MGFNQVSLAYQHHEQLAAAMISLLRRHGDSYDADLAQDLLDHDGPGMAVETCCESIMEQGINPASITPLFTLLREEDDVFREESQEFHEYLQNRSTEIVPLD</sequence>
<dbReference type="Proteomes" id="UP000235034">
    <property type="component" value="Unassembled WGS sequence"/>
</dbReference>
<proteinExistence type="predicted"/>
<accession>A0A2N5IWB4</accession>
<dbReference type="RefSeq" id="WP_101622901.1">
    <property type="nucleotide sequence ID" value="NZ_NMWT01000028.1"/>
</dbReference>
<organism evidence="1 2">
    <name type="scientific">Bifidobacterium parmae</name>
    <dbReference type="NCBI Taxonomy" id="361854"/>
    <lineage>
        <taxon>Bacteria</taxon>
        <taxon>Bacillati</taxon>
        <taxon>Actinomycetota</taxon>
        <taxon>Actinomycetes</taxon>
        <taxon>Bifidobacteriales</taxon>
        <taxon>Bifidobacteriaceae</taxon>
        <taxon>Bifidobacterium</taxon>
    </lineage>
</organism>
<evidence type="ECO:0000313" key="1">
    <source>
        <dbReference type="EMBL" id="PLS26248.1"/>
    </source>
</evidence>
<comment type="caution">
    <text evidence="1">The sequence shown here is derived from an EMBL/GenBank/DDBJ whole genome shotgun (WGS) entry which is preliminary data.</text>
</comment>
<dbReference type="EMBL" id="NMWT01000028">
    <property type="protein sequence ID" value="PLS26248.1"/>
    <property type="molecule type" value="Genomic_DNA"/>
</dbReference>
<dbReference type="AlphaFoldDB" id="A0A2N5IWB4"/>
<protein>
    <submittedName>
        <fullName evidence="1">Uncharacterized protein</fullName>
    </submittedName>
</protein>
<dbReference type="OrthoDB" id="3233763at2"/>
<gene>
    <name evidence="1" type="ORF">Uis4E_1823</name>
</gene>
<keyword evidence="2" id="KW-1185">Reference proteome</keyword>
<evidence type="ECO:0000313" key="2">
    <source>
        <dbReference type="Proteomes" id="UP000235034"/>
    </source>
</evidence>
<name>A0A2N5IWB4_9BIFI</name>